<sequence>LGHDNLKEIDILKLIAQNDSLHDLYQRVVAIYHRFFGVKPKAADKETNNRKDNDEGKNK</sequence>
<dbReference type="Proteomes" id="UP000033423">
    <property type="component" value="Unassembled WGS sequence"/>
</dbReference>
<name>A0A0F3GXF4_9BACT</name>
<comment type="caution">
    <text evidence="1">The sequence shown here is derived from an EMBL/GenBank/DDBJ whole genome shotgun (WGS) entry which is preliminary data.</text>
</comment>
<organism evidence="1 2">
    <name type="scientific">Candidatus Magnetobacterium bavaricum</name>
    <dbReference type="NCBI Taxonomy" id="29290"/>
    <lineage>
        <taxon>Bacteria</taxon>
        <taxon>Pseudomonadati</taxon>
        <taxon>Nitrospirota</taxon>
        <taxon>Thermodesulfovibrionia</taxon>
        <taxon>Thermodesulfovibrionales</taxon>
        <taxon>Candidatus Magnetobacteriaceae</taxon>
        <taxon>Candidatus Magnetobacterium</taxon>
    </lineage>
</organism>
<gene>
    <name evidence="1" type="ORF">MBAV_001224</name>
</gene>
<dbReference type="EMBL" id="LACI01000540">
    <property type="protein sequence ID" value="KJU86581.1"/>
    <property type="molecule type" value="Genomic_DNA"/>
</dbReference>
<feature type="non-terminal residue" evidence="1">
    <location>
        <position position="1"/>
    </location>
</feature>
<proteinExistence type="predicted"/>
<keyword evidence="2" id="KW-1185">Reference proteome</keyword>
<dbReference type="AlphaFoldDB" id="A0A0F3GXF4"/>
<protein>
    <submittedName>
        <fullName evidence="1">Uncharacterized protein</fullName>
    </submittedName>
</protein>
<evidence type="ECO:0000313" key="1">
    <source>
        <dbReference type="EMBL" id="KJU86581.1"/>
    </source>
</evidence>
<reference evidence="1 2" key="1">
    <citation type="submission" date="2015-02" db="EMBL/GenBank/DDBJ databases">
        <title>Single-cell genomics of uncultivated deep-branching MTB reveals a conserved set of magnetosome genes.</title>
        <authorList>
            <person name="Kolinko S."/>
            <person name="Richter M."/>
            <person name="Glockner F.O."/>
            <person name="Brachmann A."/>
            <person name="Schuler D."/>
        </authorList>
    </citation>
    <scope>NUCLEOTIDE SEQUENCE [LARGE SCALE GENOMIC DNA]</scope>
    <source>
        <strain evidence="1">TM-1</strain>
    </source>
</reference>
<accession>A0A0F3GXF4</accession>
<evidence type="ECO:0000313" key="2">
    <source>
        <dbReference type="Proteomes" id="UP000033423"/>
    </source>
</evidence>